<evidence type="ECO:0000313" key="8">
    <source>
        <dbReference type="EMBL" id="EKF51555.1"/>
    </source>
</evidence>
<dbReference type="InterPro" id="IPR045851">
    <property type="entry name" value="AMP-bd_C_sf"/>
</dbReference>
<dbReference type="EC" id="6.2.1.26" evidence="5"/>
<comment type="function">
    <text evidence="5">Converts 2-succinylbenzoate (OSB) to 2-succinylbenzoyl-CoA (OSB-CoA).</text>
</comment>
<comment type="similarity">
    <text evidence="5">Belongs to the ATP-dependent AMP-binding enzyme family. MenE subfamily.</text>
</comment>
<dbReference type="SUPFAM" id="SSF56801">
    <property type="entry name" value="Acetyl-CoA synthetase-like"/>
    <property type="match status" value="1"/>
</dbReference>
<dbReference type="Proteomes" id="UP000006787">
    <property type="component" value="Unassembled WGS sequence"/>
</dbReference>
<dbReference type="GO" id="GO:0008756">
    <property type="term" value="F:o-succinylbenzoate-CoA ligase activity"/>
    <property type="evidence" value="ECO:0007669"/>
    <property type="project" value="UniProtKB-UniRule"/>
</dbReference>
<keyword evidence="3 5" id="KW-0547">Nucleotide-binding</keyword>
<evidence type="ECO:0000256" key="5">
    <source>
        <dbReference type="HAMAP-Rule" id="MF_00731"/>
    </source>
</evidence>
<protein>
    <recommendedName>
        <fullName evidence="5">2-succinylbenzoate--CoA ligase</fullName>
        <ecNumber evidence="5">6.2.1.26</ecNumber>
    </recommendedName>
    <alternativeName>
        <fullName evidence="5">o-succinylbenzoyl-CoA synthetase</fullName>
        <shortName evidence="5">OSB-CoA synthetase</shortName>
    </alternativeName>
</protein>
<evidence type="ECO:0000256" key="3">
    <source>
        <dbReference type="ARBA" id="ARBA00022741"/>
    </source>
</evidence>
<comment type="pathway">
    <text evidence="5">Quinol/quinone metabolism; 1,4-dihydroxy-2-naphthoate biosynthesis; 1,4-dihydroxy-2-naphthoate from chorismate: step 5/7.</text>
</comment>
<dbReference type="PATRIC" id="fig|1231377.3.peg.1140"/>
<dbReference type="GO" id="GO:0005524">
    <property type="term" value="F:ATP binding"/>
    <property type="evidence" value="ECO:0007669"/>
    <property type="project" value="UniProtKB-KW"/>
</dbReference>
<comment type="pathway">
    <text evidence="5">Quinol/quinone metabolism; menaquinone biosynthesis.</text>
</comment>
<dbReference type="Gene3D" id="3.40.50.12780">
    <property type="entry name" value="N-terminal domain of ligase-like"/>
    <property type="match status" value="1"/>
</dbReference>
<gene>
    <name evidence="5" type="primary">menE</name>
    <name evidence="8" type="ORF">C426_1142</name>
</gene>
<dbReference type="AlphaFoldDB" id="K2PJK4"/>
<dbReference type="NCBIfam" id="TIGR01923">
    <property type="entry name" value="menE"/>
    <property type="match status" value="1"/>
</dbReference>
<organism evidence="8 9">
    <name type="scientific">Lactococcus garvieae DCC43</name>
    <dbReference type="NCBI Taxonomy" id="1231377"/>
    <lineage>
        <taxon>Bacteria</taxon>
        <taxon>Bacillati</taxon>
        <taxon>Bacillota</taxon>
        <taxon>Bacilli</taxon>
        <taxon>Lactobacillales</taxon>
        <taxon>Streptococcaceae</taxon>
        <taxon>Lactococcus</taxon>
    </lineage>
</organism>
<dbReference type="EMBL" id="AMQS01000013">
    <property type="protein sequence ID" value="EKF51555.1"/>
    <property type="molecule type" value="Genomic_DNA"/>
</dbReference>
<evidence type="ECO:0000256" key="1">
    <source>
        <dbReference type="ARBA" id="ARBA00022428"/>
    </source>
</evidence>
<dbReference type="UniPathway" id="UPA01057">
    <property type="reaction ID" value="UER00166"/>
</dbReference>
<dbReference type="eggNOG" id="COG0318">
    <property type="taxonomic scope" value="Bacteria"/>
</dbReference>
<dbReference type="Gene3D" id="3.30.300.30">
    <property type="match status" value="1"/>
</dbReference>
<dbReference type="RefSeq" id="WP_003135632.1">
    <property type="nucleotide sequence ID" value="NZ_AMQS01000013.1"/>
</dbReference>
<feature type="domain" description="AMP-dependent synthetase/ligase" evidence="6">
    <location>
        <begin position="5"/>
        <end position="326"/>
    </location>
</feature>
<dbReference type="GO" id="GO:0031956">
    <property type="term" value="F:medium-chain fatty acid-CoA ligase activity"/>
    <property type="evidence" value="ECO:0007669"/>
    <property type="project" value="TreeGrafter"/>
</dbReference>
<keyword evidence="1 5" id="KW-0474">Menaquinone biosynthesis</keyword>
<comment type="catalytic activity">
    <reaction evidence="5">
        <text>2-succinylbenzoate + ATP + CoA = 2-succinylbenzoyl-CoA + AMP + diphosphate</text>
        <dbReference type="Rhea" id="RHEA:17009"/>
        <dbReference type="ChEBI" id="CHEBI:18325"/>
        <dbReference type="ChEBI" id="CHEBI:30616"/>
        <dbReference type="ChEBI" id="CHEBI:33019"/>
        <dbReference type="ChEBI" id="CHEBI:57287"/>
        <dbReference type="ChEBI" id="CHEBI:57364"/>
        <dbReference type="ChEBI" id="CHEBI:456215"/>
        <dbReference type="EC" id="6.2.1.26"/>
    </reaction>
</comment>
<evidence type="ECO:0000256" key="2">
    <source>
        <dbReference type="ARBA" id="ARBA00022598"/>
    </source>
</evidence>
<proteinExistence type="inferred from homology"/>
<evidence type="ECO:0000313" key="9">
    <source>
        <dbReference type="Proteomes" id="UP000006787"/>
    </source>
</evidence>
<dbReference type="Pfam" id="PF00501">
    <property type="entry name" value="AMP-binding"/>
    <property type="match status" value="1"/>
</dbReference>
<dbReference type="InterPro" id="IPR010192">
    <property type="entry name" value="MenE"/>
</dbReference>
<dbReference type="PANTHER" id="PTHR43201:SF32">
    <property type="entry name" value="2-SUCCINYLBENZOATE--COA LIGASE, CHLOROPLASTIC_PEROXISOMAL"/>
    <property type="match status" value="1"/>
</dbReference>
<accession>K2PJK4</accession>
<feature type="domain" description="AMP-binding enzyme C-terminal" evidence="7">
    <location>
        <begin position="369"/>
        <end position="440"/>
    </location>
</feature>
<dbReference type="GO" id="GO:0009234">
    <property type="term" value="P:menaquinone biosynthetic process"/>
    <property type="evidence" value="ECO:0007669"/>
    <property type="project" value="UniProtKB-UniRule"/>
</dbReference>
<dbReference type="GO" id="GO:0006631">
    <property type="term" value="P:fatty acid metabolic process"/>
    <property type="evidence" value="ECO:0007669"/>
    <property type="project" value="TreeGrafter"/>
</dbReference>
<dbReference type="InterPro" id="IPR000873">
    <property type="entry name" value="AMP-dep_synth/lig_dom"/>
</dbReference>
<dbReference type="InterPro" id="IPR042099">
    <property type="entry name" value="ANL_N_sf"/>
</dbReference>
<dbReference type="HAMAP" id="MF_00731">
    <property type="entry name" value="MenE"/>
    <property type="match status" value="1"/>
</dbReference>
<sequence>MKWLKEQAEKSPNKLFLNQLTFKEVYDKTVQTAQHLNKEIARQNRLALLSENSPEMAIVLFALLALDKEVLLLNTHLTDIEIKEQLTELDVELLIASDQQNFPADLAFSDIVSLESSSAVLNWQPAPDKIAVIMNTSATTGKFKSVPITWKMIAAHVAASAATMGVLPEDNWLVMLPMFHVSGLSIIMRSLYNATQATIRASFDEEELLSLINDSSVNMVSMVPTMLKRVYERISPKNIRVILLGGEFIPQPLIQACFAQGLPVYKTYGMTETFSQSFTFNILEHPDKLTSVGQALPGVEIEISHPDAEQAGEIHLKSPMLMKGYLYQEDVQLFNTGDIGYLDEDNFLYILNRRKDIIISGGENIYPKEVEDLLYSLPGIIECALVPQQDETWGQVPLLFYAGTPESQEVFDFLSTKLAKYKLPRQIIKLNALPKNASGKILRKNLKNEA</sequence>
<dbReference type="InterPro" id="IPR025110">
    <property type="entry name" value="AMP-bd_C"/>
</dbReference>
<dbReference type="Pfam" id="PF13193">
    <property type="entry name" value="AMP-binding_C"/>
    <property type="match status" value="1"/>
</dbReference>
<keyword evidence="2 5" id="KW-0436">Ligase</keyword>
<comment type="caution">
    <text evidence="8">The sequence shown here is derived from an EMBL/GenBank/DDBJ whole genome shotgun (WGS) entry which is preliminary data.</text>
</comment>
<evidence type="ECO:0000259" key="7">
    <source>
        <dbReference type="Pfam" id="PF13193"/>
    </source>
</evidence>
<evidence type="ECO:0000259" key="6">
    <source>
        <dbReference type="Pfam" id="PF00501"/>
    </source>
</evidence>
<evidence type="ECO:0000256" key="4">
    <source>
        <dbReference type="ARBA" id="ARBA00022840"/>
    </source>
</evidence>
<keyword evidence="4 5" id="KW-0067">ATP-binding</keyword>
<reference evidence="8 9" key="1">
    <citation type="journal article" date="2012" name="J. Bacteriol.">
        <title>Genome Sequence of the Bacteriocin-Producing Strain Lactococcus garvieae DCC43.</title>
        <authorList>
            <person name="Gabrielsen C."/>
            <person name="Brede D.A."/>
            <person name="Hernandez P.E."/>
            <person name="Nes I.F."/>
            <person name="Diep D.B."/>
        </authorList>
    </citation>
    <scope>NUCLEOTIDE SEQUENCE [LARGE SCALE GENOMIC DNA]</scope>
    <source>
        <strain evidence="8 9">DCC43</strain>
    </source>
</reference>
<dbReference type="UniPathway" id="UPA00079"/>
<name>K2PJK4_9LACT</name>
<dbReference type="PANTHER" id="PTHR43201">
    <property type="entry name" value="ACYL-COA SYNTHETASE"/>
    <property type="match status" value="1"/>
</dbReference>